<dbReference type="EMBL" id="CAJZBQ010000037">
    <property type="protein sequence ID" value="CAG9325052.1"/>
    <property type="molecule type" value="Genomic_DNA"/>
</dbReference>
<organism evidence="2 3">
    <name type="scientific">Blepharisma stoltei</name>
    <dbReference type="NCBI Taxonomy" id="1481888"/>
    <lineage>
        <taxon>Eukaryota</taxon>
        <taxon>Sar</taxon>
        <taxon>Alveolata</taxon>
        <taxon>Ciliophora</taxon>
        <taxon>Postciliodesmatophora</taxon>
        <taxon>Heterotrichea</taxon>
        <taxon>Heterotrichida</taxon>
        <taxon>Blepharismidae</taxon>
        <taxon>Blepharisma</taxon>
    </lineage>
</organism>
<evidence type="ECO:0000313" key="2">
    <source>
        <dbReference type="EMBL" id="CAG9325052.1"/>
    </source>
</evidence>
<dbReference type="InterPro" id="IPR026142">
    <property type="entry name" value="Pro_pase_1_reg_su_36"/>
</dbReference>
<evidence type="ECO:0000313" key="3">
    <source>
        <dbReference type="Proteomes" id="UP001162131"/>
    </source>
</evidence>
<gene>
    <name evidence="2" type="ORF">BSTOLATCC_MIC37798</name>
</gene>
<feature type="coiled-coil region" evidence="1">
    <location>
        <begin position="68"/>
        <end position="95"/>
    </location>
</feature>
<reference evidence="2" key="1">
    <citation type="submission" date="2021-09" db="EMBL/GenBank/DDBJ databases">
        <authorList>
            <consortium name="AG Swart"/>
            <person name="Singh M."/>
            <person name="Singh A."/>
            <person name="Seah K."/>
            <person name="Emmerich C."/>
        </authorList>
    </citation>
    <scope>NUCLEOTIDE SEQUENCE</scope>
    <source>
        <strain evidence="2">ATCC30299</strain>
    </source>
</reference>
<sequence>MSRAPRKADPVVPAEFNLLNSVENSIKEMIKDKEENPGLILPYSFLDSYNRPEMLELYNTIYDYSKTLTEINTLIKQEEEKQHEYKETTKDLSKQLSEQGKIVAQKYGELILKERIFRKNQDDQNFFETIIYFIVKVLKPAFDRPQLIMLEEELNRLFRGTAFNISERRHKTEEKVKKLPQLKGTSRKDPDSIITNILMRQKILKNKAKIDMSRDRTLPAFVKLTPYKSITARSPLISMLLPSPKDKIREFEEVRKRKAKNTIKLKPLPMNDSC</sequence>
<protein>
    <submittedName>
        <fullName evidence="2">Uncharacterized protein</fullName>
    </submittedName>
</protein>
<proteinExistence type="predicted"/>
<dbReference type="Pfam" id="PF14895">
    <property type="entry name" value="PPPI_inhib"/>
    <property type="match status" value="1"/>
</dbReference>
<dbReference type="AlphaFoldDB" id="A0AAU9JJ02"/>
<evidence type="ECO:0000256" key="1">
    <source>
        <dbReference type="SAM" id="Coils"/>
    </source>
</evidence>
<keyword evidence="3" id="KW-1185">Reference proteome</keyword>
<comment type="caution">
    <text evidence="2">The sequence shown here is derived from an EMBL/GenBank/DDBJ whole genome shotgun (WGS) entry which is preliminary data.</text>
</comment>
<dbReference type="PANTHER" id="PTHR21055:SF3">
    <property type="entry name" value="PROTEIN PHOSPHATASE 1 REGULATORY SUBUNIT 36"/>
    <property type="match status" value="1"/>
</dbReference>
<dbReference type="PANTHER" id="PTHR21055">
    <property type="entry name" value="PROTEIN PHOSPHATASE 1 REGULATORY SUBUNIT 36"/>
    <property type="match status" value="1"/>
</dbReference>
<name>A0AAU9JJ02_9CILI</name>
<accession>A0AAU9JJ02</accession>
<keyword evidence="1" id="KW-0175">Coiled coil</keyword>
<dbReference type="Proteomes" id="UP001162131">
    <property type="component" value="Unassembled WGS sequence"/>
</dbReference>
<dbReference type="GO" id="GO:0019902">
    <property type="term" value="F:phosphatase binding"/>
    <property type="evidence" value="ECO:0007669"/>
    <property type="project" value="InterPro"/>
</dbReference>